<dbReference type="SMART" id="SM00065">
    <property type="entry name" value="GAF"/>
    <property type="match status" value="1"/>
</dbReference>
<evidence type="ECO:0000313" key="4">
    <source>
        <dbReference type="Proteomes" id="UP000184226"/>
    </source>
</evidence>
<dbReference type="EMBL" id="FQXE01000002">
    <property type="protein sequence ID" value="SHH09621.1"/>
    <property type="molecule type" value="Genomic_DNA"/>
</dbReference>
<sequence>MTIAQSTTSASADAPSTIQAMDTIRFQAELFGLLRNGAGTGELLQLQKHGEEVVREPEQRRLLAESVQAAFSIQKLQAIQLQREKGLLAVLETAQDLTAIRDLELVLQAIVRRARQIFATDIGYLTNYDRVRNDFYIRATDGATSDRFRNVRVPPEHGICGHVLKHKTPYHCTNYMQDQGFIHDNGIDLAIAEEGVCSLLGAPLMVGNHCIGILCVCDRQPRSHEPWEISMLATLAAQAAIAIENARLFQETQVALQQVSQANAMLHQQTTEIADAAEAHEQMTKLAARGGTVTDILQMVASLLGGEVALLNEAEQLSYHASAPQVAIAPPLSKLFQDIAVQDLVHKALTQSRLSGQSQTVEPAPGLVLKIAAITGANGLLGAMLMLSRGAISDTQVRTFERGALVAGVALLSEERSKHALSSRSIATIRSLVTWQQEPASVLQALTEPLGLDLNSPVRMMVLHIESNHLEYALRRLRPRLPSSALMEPLDGLIVAVYAARHAEETETAVRSTLMQGSRLSVVGVCSDTISQVDTLPQCFRSLKRCIDVLRALKRDNELVSEPLFSMYALLFEQRGTKDLNSFIQASVGELISHDLRRNTNLCGTLLAYLDESQSFKIAAASLDIHVNTLRQRLETIDHLLGNWRNGSKTLEIHMALRMHSLNGSMSRVTD</sequence>
<evidence type="ECO:0000313" key="3">
    <source>
        <dbReference type="EMBL" id="SHH09621.1"/>
    </source>
</evidence>
<dbReference type="PANTHER" id="PTHR33744">
    <property type="entry name" value="CARBOHYDRATE DIACID REGULATOR"/>
    <property type="match status" value="1"/>
</dbReference>
<comment type="similarity">
    <text evidence="1">Belongs to the CdaR family.</text>
</comment>
<dbReference type="Pfam" id="PF17853">
    <property type="entry name" value="GGDEF_2"/>
    <property type="match status" value="1"/>
</dbReference>
<dbReference type="SUPFAM" id="SSF55781">
    <property type="entry name" value="GAF domain-like"/>
    <property type="match status" value="1"/>
</dbReference>
<organism evidence="3 4">
    <name type="scientific">Pollutimonas bauzanensis</name>
    <dbReference type="NCBI Taxonomy" id="658167"/>
    <lineage>
        <taxon>Bacteria</taxon>
        <taxon>Pseudomonadati</taxon>
        <taxon>Pseudomonadota</taxon>
        <taxon>Betaproteobacteria</taxon>
        <taxon>Burkholderiales</taxon>
        <taxon>Alcaligenaceae</taxon>
        <taxon>Pollutimonas</taxon>
    </lineage>
</organism>
<accession>A0A1M5Q771</accession>
<protein>
    <submittedName>
        <fullName evidence="3">GAF domain-containing protein</fullName>
    </submittedName>
</protein>
<dbReference type="Pfam" id="PF01590">
    <property type="entry name" value="GAF"/>
    <property type="match status" value="1"/>
</dbReference>
<dbReference type="InterPro" id="IPR041522">
    <property type="entry name" value="CdaR_GGDEF"/>
</dbReference>
<dbReference type="InterPro" id="IPR029016">
    <property type="entry name" value="GAF-like_dom_sf"/>
</dbReference>
<dbReference type="InterPro" id="IPR025736">
    <property type="entry name" value="PucR_C-HTH_dom"/>
</dbReference>
<dbReference type="Gene3D" id="3.30.450.40">
    <property type="match status" value="1"/>
</dbReference>
<feature type="domain" description="GAF" evidence="2">
    <location>
        <begin position="102"/>
        <end position="253"/>
    </location>
</feature>
<dbReference type="Gene3D" id="1.10.10.2840">
    <property type="entry name" value="PucR C-terminal helix-turn-helix domain"/>
    <property type="match status" value="1"/>
</dbReference>
<name>A0A1M5Q771_9BURK</name>
<dbReference type="InterPro" id="IPR051448">
    <property type="entry name" value="CdaR-like_regulators"/>
</dbReference>
<dbReference type="Proteomes" id="UP000184226">
    <property type="component" value="Unassembled WGS sequence"/>
</dbReference>
<gene>
    <name evidence="3" type="ORF">SAMN04488135_102171</name>
</gene>
<dbReference type="AlphaFoldDB" id="A0A1M5Q771"/>
<reference evidence="3 4" key="1">
    <citation type="submission" date="2016-11" db="EMBL/GenBank/DDBJ databases">
        <authorList>
            <person name="Jaros S."/>
            <person name="Januszkiewicz K."/>
            <person name="Wedrychowicz H."/>
        </authorList>
    </citation>
    <scope>NUCLEOTIDE SEQUENCE [LARGE SCALE GENOMIC DNA]</scope>
    <source>
        <strain evidence="3 4">CGMCC 1.10190</strain>
    </source>
</reference>
<dbReference type="Pfam" id="PF13556">
    <property type="entry name" value="HTH_30"/>
    <property type="match status" value="1"/>
</dbReference>
<proteinExistence type="inferred from homology"/>
<dbReference type="InterPro" id="IPR042070">
    <property type="entry name" value="PucR_C-HTH_sf"/>
</dbReference>
<dbReference type="PANTHER" id="PTHR33744:SF1">
    <property type="entry name" value="DNA-BINDING TRANSCRIPTIONAL ACTIVATOR ADER"/>
    <property type="match status" value="1"/>
</dbReference>
<keyword evidence="4" id="KW-1185">Reference proteome</keyword>
<evidence type="ECO:0000259" key="2">
    <source>
        <dbReference type="SMART" id="SM00065"/>
    </source>
</evidence>
<dbReference type="InterPro" id="IPR003018">
    <property type="entry name" value="GAF"/>
</dbReference>
<evidence type="ECO:0000256" key="1">
    <source>
        <dbReference type="ARBA" id="ARBA00006754"/>
    </source>
</evidence>
<dbReference type="RefSeq" id="WP_178372262.1">
    <property type="nucleotide sequence ID" value="NZ_FQXE01000002.1"/>
</dbReference>
<dbReference type="STRING" id="658167.SAMN04488135_102171"/>